<name>A0A2T0UVI9_9ACTN</name>
<sequence>MFDRFTDYQVATVTLGDMSIEDVAPVFERINSTGTPLTIVDLMRAATWKPTFDLVDSIDRLSASLEPKQFDAIDRKTLLRAIASAAGHGFDSASIDDLRHRSKEDLLAAVNAVEAAAKRTSDFLATEIGVPGARALPYVNQFAVLCELFRQLPSPTSKQYDQVIRWFWRTTLGSYFGGWNTGQMTADRDAVTAFANGDTSSIQTSASAPAASIWSTRDFRSNSATSKMMALMLGQKKPVDLITGQAIDVAKALAWNNDKEFHHFFPRGFLKSTNIAKKTNVIANIVMLTSMSNIRIRDRAPSEYLRSISQTVGEGVLRSRLRSCMVPEAAYEAALADDYMGFLAARSSHLQEEALRLAGLDDPDARLFLSSLVMRFRRGPRCCAISRRTVSAAPSGRNDERPVIFDRPFCAGSADQGLCVSVLAGRRSLRAGWST</sequence>
<gene>
    <name evidence="1" type="ORF">B0I28_101276</name>
</gene>
<proteinExistence type="predicted"/>
<dbReference type="PANTHER" id="PTHR37292">
    <property type="entry name" value="VNG6097C"/>
    <property type="match status" value="1"/>
</dbReference>
<dbReference type="EMBL" id="PVTJ01000001">
    <property type="protein sequence ID" value="PRY61952.1"/>
    <property type="molecule type" value="Genomic_DNA"/>
</dbReference>
<comment type="caution">
    <text evidence="1">The sequence shown here is derived from an EMBL/GenBank/DDBJ whole genome shotgun (WGS) entry which is preliminary data.</text>
</comment>
<protein>
    <recommendedName>
        <fullName evidence="3">DUF262 domain-containing protein</fullName>
    </recommendedName>
</protein>
<dbReference type="PANTHER" id="PTHR37292:SF2">
    <property type="entry name" value="DUF262 DOMAIN-CONTAINING PROTEIN"/>
    <property type="match status" value="1"/>
</dbReference>
<evidence type="ECO:0000313" key="1">
    <source>
        <dbReference type="EMBL" id="PRY61952.1"/>
    </source>
</evidence>
<dbReference type="Proteomes" id="UP000238176">
    <property type="component" value="Unassembled WGS sequence"/>
</dbReference>
<evidence type="ECO:0008006" key="3">
    <source>
        <dbReference type="Google" id="ProtNLM"/>
    </source>
</evidence>
<reference evidence="1 2" key="1">
    <citation type="submission" date="2018-03" db="EMBL/GenBank/DDBJ databases">
        <title>Genomic Encyclopedia of Type Strains, Phase III (KMG-III): the genomes of soil and plant-associated and newly described type strains.</title>
        <authorList>
            <person name="Whitman W."/>
        </authorList>
    </citation>
    <scope>NUCLEOTIDE SEQUENCE [LARGE SCALE GENOMIC DNA]</scope>
    <source>
        <strain evidence="1 2">CGMCC 4.7067</strain>
    </source>
</reference>
<organism evidence="1 2">
    <name type="scientific">Glycomyces artemisiae</name>
    <dbReference type="NCBI Taxonomy" id="1076443"/>
    <lineage>
        <taxon>Bacteria</taxon>
        <taxon>Bacillati</taxon>
        <taxon>Actinomycetota</taxon>
        <taxon>Actinomycetes</taxon>
        <taxon>Glycomycetales</taxon>
        <taxon>Glycomycetaceae</taxon>
        <taxon>Glycomyces</taxon>
    </lineage>
</organism>
<dbReference type="AlphaFoldDB" id="A0A2T0UVI9"/>
<keyword evidence="2" id="KW-1185">Reference proteome</keyword>
<evidence type="ECO:0000313" key="2">
    <source>
        <dbReference type="Proteomes" id="UP000238176"/>
    </source>
</evidence>
<accession>A0A2T0UVI9</accession>